<protein>
    <submittedName>
        <fullName evidence="3">S-layer homology domain-containing protein</fullName>
    </submittedName>
</protein>
<feature type="domain" description="SLH" evidence="2">
    <location>
        <begin position="183"/>
        <end position="246"/>
    </location>
</feature>
<evidence type="ECO:0000256" key="1">
    <source>
        <dbReference type="SAM" id="SignalP"/>
    </source>
</evidence>
<reference evidence="3 4" key="1">
    <citation type="submission" date="2019-07" db="EMBL/GenBank/DDBJ databases">
        <authorList>
            <person name="Kim J."/>
        </authorList>
    </citation>
    <scope>NUCLEOTIDE SEQUENCE [LARGE SCALE GENOMIC DNA]</scope>
    <source>
        <strain evidence="3 4">N4</strain>
    </source>
</reference>
<dbReference type="Pfam" id="PF00395">
    <property type="entry name" value="SLH"/>
    <property type="match status" value="2"/>
</dbReference>
<dbReference type="PROSITE" id="PS51272">
    <property type="entry name" value="SLH"/>
    <property type="match status" value="2"/>
</dbReference>
<dbReference type="Proteomes" id="UP000318102">
    <property type="component" value="Unassembled WGS sequence"/>
</dbReference>
<accession>A0A559IZA3</accession>
<feature type="domain" description="SLH" evidence="2">
    <location>
        <begin position="46"/>
        <end position="108"/>
    </location>
</feature>
<dbReference type="RefSeq" id="WP_144988952.1">
    <property type="nucleotide sequence ID" value="NZ_VNJK01000001.1"/>
</dbReference>
<evidence type="ECO:0000313" key="4">
    <source>
        <dbReference type="Proteomes" id="UP000318102"/>
    </source>
</evidence>
<name>A0A559IZA3_9BACL</name>
<dbReference type="EMBL" id="VNJK01000001">
    <property type="protein sequence ID" value="TVX92954.1"/>
    <property type="molecule type" value="Genomic_DNA"/>
</dbReference>
<dbReference type="InterPro" id="IPR001119">
    <property type="entry name" value="SLH_dom"/>
</dbReference>
<evidence type="ECO:0000313" key="3">
    <source>
        <dbReference type="EMBL" id="TVX92954.1"/>
    </source>
</evidence>
<feature type="signal peptide" evidence="1">
    <location>
        <begin position="1"/>
        <end position="31"/>
    </location>
</feature>
<keyword evidence="4" id="KW-1185">Reference proteome</keyword>
<evidence type="ECO:0000259" key="2">
    <source>
        <dbReference type="PROSITE" id="PS51272"/>
    </source>
</evidence>
<organism evidence="3 4">
    <name type="scientific">Paenibacillus agilis</name>
    <dbReference type="NCBI Taxonomy" id="3020863"/>
    <lineage>
        <taxon>Bacteria</taxon>
        <taxon>Bacillati</taxon>
        <taxon>Bacillota</taxon>
        <taxon>Bacilli</taxon>
        <taxon>Bacillales</taxon>
        <taxon>Paenibacillaceae</taxon>
        <taxon>Paenibacillus</taxon>
    </lineage>
</organism>
<keyword evidence="1" id="KW-0732">Signal</keyword>
<dbReference type="OrthoDB" id="2611444at2"/>
<dbReference type="AlphaFoldDB" id="A0A559IZA3"/>
<feature type="chain" id="PRO_5021931687" evidence="1">
    <location>
        <begin position="32"/>
        <end position="915"/>
    </location>
</feature>
<proteinExistence type="predicted"/>
<comment type="caution">
    <text evidence="3">The sequence shown here is derived from an EMBL/GenBank/DDBJ whole genome shotgun (WGS) entry which is preliminary data.</text>
</comment>
<gene>
    <name evidence="3" type="ORF">FPZ44_07720</name>
</gene>
<sequence length="915" mass="100167">MVNQTRKPIRIATSAILALSLTMSTVPAALAAETTSTATTAKTSGFSPMFSDLKSGHWGEAHIHKLAALGILKGYNGKFRPDDPVTQQEAITIALQYMNVKSELPNADEVVLPEGIKVGNHFKPYAALAIQKGLINKTEEAAALDPKAKGTWGEQKATREWVTKILVRAMGKDADAQEAMKQATTFADNNDISANALGYVNVATHLKLATGMDKNRFLPKDIVTRAQIASFFSRGESVLDIQYANEYHGISGGITDNSIRLFNQDNQWVNYRVDAKTVYYSNAKPIAAKDIPAYTKVRVIGEANNAAYVELIDAAPQVENVQATLKYVVPSENKLYLKVAGSEDLQQVKYEQNTILKDASGNTITVDKLTADSELTLMRETFSEDRRVLEIQVKSGPVNKTAKGTITEINKTTRNVTVKLENGASETFRVDEQAVVSYANQLFKFEDLKVNDPITFTVKNSVITGITLNSSPSYTIDGKIQAMGPAKTSITILKDDNRLEAKMIASNVEVVINGMKQSSVDNLLAGEYGDRVKLTIDGEDKVTRIEVLSRKVETLIGAQVEYYNAEKKLLTVVADNIGVKSFYLTDDTKYELDGNSVIGAAVIPMLNGKRKVNIQFTGDKVLLVSFAHKYEGTVVNVSTSSRMITLKLANNQIITIPYMANYFVVDMYGKSGATLADVKPGQEVMIVLSQDQASAMSLAVRTYKQFEVATVNTSTGRVTLRDTSRQVEEHSVLSVPVYGFNNEKLTVSDLRTDEVVNAVFNGRSLVELRKVAVNTGRVEAVDVNAGIVTIKDYKGQTSTHPINNGVTIIAANGTTTSNPSALQVGERIEIRKDANNTTVLKVMQGEKHNFWKYDANTKELFVQRSSVSGSQPRLIVLPEAVVHSKGQTLNWSSFKNGDSITVYLMNGKVVEVEKN</sequence>